<gene>
    <name evidence="2" type="ORF">HYR64_02950</name>
</gene>
<reference evidence="2" key="1">
    <citation type="submission" date="2020-07" db="EMBL/GenBank/DDBJ databases">
        <title>Huge and variable diversity of episymbiotic CPR bacteria and DPANN archaea in groundwater ecosystems.</title>
        <authorList>
            <person name="He C.Y."/>
            <person name="Keren R."/>
            <person name="Whittaker M."/>
            <person name="Farag I.F."/>
            <person name="Doudna J."/>
            <person name="Cate J.H.D."/>
            <person name="Banfield J.F."/>
        </authorList>
    </citation>
    <scope>NUCLEOTIDE SEQUENCE</scope>
    <source>
        <strain evidence="2">NC_groundwater_17_Pr7_B-0.1um_64_12</strain>
    </source>
</reference>
<feature type="domain" description="Glycosyltransferase subfamily 4-like N-terminal" evidence="1">
    <location>
        <begin position="29"/>
        <end position="179"/>
    </location>
</feature>
<dbReference type="Gene3D" id="3.40.50.2000">
    <property type="entry name" value="Glycogen Phosphorylase B"/>
    <property type="match status" value="2"/>
</dbReference>
<dbReference type="EMBL" id="JACOSL010000020">
    <property type="protein sequence ID" value="MBI1756046.1"/>
    <property type="molecule type" value="Genomic_DNA"/>
</dbReference>
<dbReference type="SUPFAM" id="SSF53756">
    <property type="entry name" value="UDP-Glycosyltransferase/glycogen phosphorylase"/>
    <property type="match status" value="1"/>
</dbReference>
<dbReference type="CDD" id="cd03822">
    <property type="entry name" value="GT4_mannosyltransferase-like"/>
    <property type="match status" value="1"/>
</dbReference>
<evidence type="ECO:0000313" key="3">
    <source>
        <dbReference type="Proteomes" id="UP000727962"/>
    </source>
</evidence>
<dbReference type="PANTHER" id="PTHR12526">
    <property type="entry name" value="GLYCOSYLTRANSFERASE"/>
    <property type="match status" value="1"/>
</dbReference>
<accession>A0A931PVX5</accession>
<dbReference type="Pfam" id="PF13439">
    <property type="entry name" value="Glyco_transf_4"/>
    <property type="match status" value="1"/>
</dbReference>
<comment type="caution">
    <text evidence="2">The sequence shown here is derived from an EMBL/GenBank/DDBJ whole genome shotgun (WGS) entry which is preliminary data.</text>
</comment>
<protein>
    <submittedName>
        <fullName evidence="2">Glycosyltransferase family 4 protein</fullName>
    </submittedName>
</protein>
<dbReference type="InterPro" id="IPR028098">
    <property type="entry name" value="Glyco_trans_4-like_N"/>
</dbReference>
<evidence type="ECO:0000313" key="2">
    <source>
        <dbReference type="EMBL" id="MBI1756046.1"/>
    </source>
</evidence>
<dbReference type="SUPFAM" id="SSF48208">
    <property type="entry name" value="Six-hairpin glycosidases"/>
    <property type="match status" value="1"/>
</dbReference>
<dbReference type="GO" id="GO:0005975">
    <property type="term" value="P:carbohydrate metabolic process"/>
    <property type="evidence" value="ECO:0007669"/>
    <property type="project" value="InterPro"/>
</dbReference>
<proteinExistence type="predicted"/>
<organism evidence="2 3">
    <name type="scientific">Fimbriimonas ginsengisoli</name>
    <dbReference type="NCBI Taxonomy" id="1005039"/>
    <lineage>
        <taxon>Bacteria</taxon>
        <taxon>Bacillati</taxon>
        <taxon>Armatimonadota</taxon>
        <taxon>Fimbriimonadia</taxon>
        <taxon>Fimbriimonadales</taxon>
        <taxon>Fimbriimonadaceae</taxon>
        <taxon>Fimbriimonas</taxon>
    </lineage>
</organism>
<sequence length="762" mass="83875">MKFKPSLLTRKPLHQIALLGSYLPRQCGIATFTADLAHTLSDLDPGLTVDSIAMSDRADYVYPERVSHEIADCDRAAYGLAAEHINRHGYDVLSVQHEYGIFGGQAGCYLMNLVREAKMPIVTTLHTVLREPSPAQRAVMDELLQLSERVVVMSERAVAFLVDVHDVSPDKIDLIPHGIPDIKAGKGQELRSKLGIDGPMILTFGLLSPDKGIQYVIEAMPRIIWDHPGATYVVVGATHPHVRASSGEVYRESLATLAKDLGVAAHVRFVDRFVATEELVDYLAAMDIYVTPYLNAKQITSGTLAYAVGAGKAVISTPYWYAEELLADGRGMLVPFRDANAIAAAVLALEREPETRLDMGRKAAEFGKQMLWPEVGKSYLASFARAKSDSSERLRKLTQGPILAVQAPEALPDLRLDHLFDLSDDTGILQHATFTVPNRSEGYCVDDNARALLFTAYLDSGRSDVALLQSRYLGFVLDAFNPASGRFRNFMSYGREWLEEAGSEDSHGRSLWALGAIVNRCKDRGRREVAKALFERGASALFATTSPRTWAYGVLAADEYLQAFPHEYSIQVLKQTMASRLWRQYEINQSDEWPWFEQSLTYANARLSQALIVAGEAVENRGMLEAGLESLSWLMGVQTGPGGVFAPIGTNGFYARSAERAYFDQQPVEASASVSACLSASRITGNPMWLDGARRAFRWFLGENMLGQPLYDRSTGGCQDGLHEKRVNRNQGAESTLSFQCALAELRDAAVRPAPVASAPLR</sequence>
<dbReference type="Proteomes" id="UP000727962">
    <property type="component" value="Unassembled WGS sequence"/>
</dbReference>
<dbReference type="Pfam" id="PF13692">
    <property type="entry name" value="Glyco_trans_1_4"/>
    <property type="match status" value="1"/>
</dbReference>
<dbReference type="InterPro" id="IPR008928">
    <property type="entry name" value="6-hairpin_glycosidase_sf"/>
</dbReference>
<name>A0A931PVX5_FIMGI</name>
<dbReference type="PANTHER" id="PTHR12526:SF572">
    <property type="entry name" value="BLL5144 PROTEIN"/>
    <property type="match status" value="1"/>
</dbReference>
<dbReference type="AlphaFoldDB" id="A0A931PVX5"/>
<evidence type="ECO:0000259" key="1">
    <source>
        <dbReference type="Pfam" id="PF13439"/>
    </source>
</evidence>